<dbReference type="InterPro" id="IPR051924">
    <property type="entry name" value="GST_Kappa/NadH"/>
</dbReference>
<evidence type="ECO:0000259" key="3">
    <source>
        <dbReference type="Pfam" id="PF01323"/>
    </source>
</evidence>
<dbReference type="EMBL" id="FOEG01000007">
    <property type="protein sequence ID" value="SEP04007.1"/>
    <property type="molecule type" value="Genomic_DNA"/>
</dbReference>
<sequence>MTRQVEFFFDFVSTASYLAWTQLPRVTRETGAEITWRPMLLGAVMKASGNTPPPAIPAKGKYLRRDFGRWARRYGVELNFPSRHPVNTVTTMRGAVAYIDSPVFPAYLKSVFEGFWIHDQDIEDPEVIARLVEQAGIDPEEFHAAIERQDVKDRLRANTDEAVERGAFGAPTLFVGDEMFFGQDRLDFVIEALGRD</sequence>
<organism evidence="4 5">
    <name type="scientific">Aquisalimonas asiatica</name>
    <dbReference type="NCBI Taxonomy" id="406100"/>
    <lineage>
        <taxon>Bacteria</taxon>
        <taxon>Pseudomonadati</taxon>
        <taxon>Pseudomonadota</taxon>
        <taxon>Gammaproteobacteria</taxon>
        <taxon>Chromatiales</taxon>
        <taxon>Ectothiorhodospiraceae</taxon>
        <taxon>Aquisalimonas</taxon>
    </lineage>
</organism>
<dbReference type="GO" id="GO:0006749">
    <property type="term" value="P:glutathione metabolic process"/>
    <property type="evidence" value="ECO:0007669"/>
    <property type="project" value="TreeGrafter"/>
</dbReference>
<dbReference type="PIRSF" id="PIRSF006386">
    <property type="entry name" value="HCCAis_GSTk"/>
    <property type="match status" value="1"/>
</dbReference>
<dbReference type="AlphaFoldDB" id="A0A1H8ULX1"/>
<protein>
    <recommendedName>
        <fullName evidence="1">2-hydroxychromene-2-carboxylate isomerase</fullName>
        <ecNumber evidence="1">5.99.1.4</ecNumber>
    </recommendedName>
</protein>
<dbReference type="PANTHER" id="PTHR42943:SF2">
    <property type="entry name" value="GLUTATHIONE S-TRANSFERASE KAPPA 1"/>
    <property type="match status" value="1"/>
</dbReference>
<dbReference type="PANTHER" id="PTHR42943">
    <property type="entry name" value="GLUTATHIONE S-TRANSFERASE KAPPA"/>
    <property type="match status" value="1"/>
</dbReference>
<evidence type="ECO:0000256" key="1">
    <source>
        <dbReference type="PIRNR" id="PIRNR006386"/>
    </source>
</evidence>
<dbReference type="Gene3D" id="3.40.30.10">
    <property type="entry name" value="Glutaredoxin"/>
    <property type="match status" value="1"/>
</dbReference>
<dbReference type="STRING" id="406100.SAMN04488052_10771"/>
<comment type="similarity">
    <text evidence="1">Belongs to the GST superfamily. NadH family.</text>
</comment>
<dbReference type="GO" id="GO:0004364">
    <property type="term" value="F:glutathione transferase activity"/>
    <property type="evidence" value="ECO:0007669"/>
    <property type="project" value="TreeGrafter"/>
</dbReference>
<dbReference type="RefSeq" id="WP_091645092.1">
    <property type="nucleotide sequence ID" value="NZ_FOEG01000007.1"/>
</dbReference>
<dbReference type="InterPro" id="IPR014440">
    <property type="entry name" value="HCCAis_GSTk"/>
</dbReference>
<dbReference type="Pfam" id="PF01323">
    <property type="entry name" value="DSBA"/>
    <property type="match status" value="1"/>
</dbReference>
<dbReference type="CDD" id="cd03022">
    <property type="entry name" value="DsbA_HCCA_Iso"/>
    <property type="match status" value="1"/>
</dbReference>
<name>A0A1H8ULX1_9GAMM</name>
<dbReference type="GO" id="GO:0018845">
    <property type="term" value="F:2-hydroxychromene-2-carboxylate isomerase activity"/>
    <property type="evidence" value="ECO:0007669"/>
    <property type="project" value="UniProtKB-UniRule"/>
</dbReference>
<reference evidence="4 5" key="1">
    <citation type="submission" date="2016-10" db="EMBL/GenBank/DDBJ databases">
        <authorList>
            <person name="de Groot N.N."/>
        </authorList>
    </citation>
    <scope>NUCLEOTIDE SEQUENCE [LARGE SCALE GENOMIC DNA]</scope>
    <source>
        <strain evidence="4 5">CGMCC 1.6291</strain>
    </source>
</reference>
<dbReference type="InterPro" id="IPR036249">
    <property type="entry name" value="Thioredoxin-like_sf"/>
</dbReference>
<dbReference type="EC" id="5.99.1.4" evidence="1"/>
<evidence type="ECO:0000256" key="2">
    <source>
        <dbReference type="PIRSR" id="PIRSR006386-1"/>
    </source>
</evidence>
<accession>A0A1H8ULX1</accession>
<feature type="domain" description="DSBA-like thioredoxin" evidence="3">
    <location>
        <begin position="4"/>
        <end position="193"/>
    </location>
</feature>
<proteinExistence type="inferred from homology"/>
<dbReference type="GO" id="GO:0004602">
    <property type="term" value="F:glutathione peroxidase activity"/>
    <property type="evidence" value="ECO:0007669"/>
    <property type="project" value="TreeGrafter"/>
</dbReference>
<dbReference type="Proteomes" id="UP000199657">
    <property type="component" value="Unassembled WGS sequence"/>
</dbReference>
<comment type="catalytic activity">
    <reaction evidence="1">
        <text>2-hydroxychromene-2-carboxylate = (3E)-4-(2-hydroxyphenyl)-2-oxobut-3-enoate</text>
        <dbReference type="Rhea" id="RHEA:27401"/>
        <dbReference type="ChEBI" id="CHEBI:59350"/>
        <dbReference type="ChEBI" id="CHEBI:59353"/>
        <dbReference type="EC" id="5.99.1.4"/>
    </reaction>
</comment>
<feature type="active site" description="Nucleophile" evidence="2">
    <location>
        <position position="13"/>
    </location>
</feature>
<evidence type="ECO:0000313" key="5">
    <source>
        <dbReference type="Proteomes" id="UP000199657"/>
    </source>
</evidence>
<evidence type="ECO:0000313" key="4">
    <source>
        <dbReference type="EMBL" id="SEP04007.1"/>
    </source>
</evidence>
<dbReference type="GO" id="GO:1901170">
    <property type="term" value="P:naphthalene catabolic process"/>
    <property type="evidence" value="ECO:0007669"/>
    <property type="project" value="InterPro"/>
</dbReference>
<keyword evidence="1 4" id="KW-0413">Isomerase</keyword>
<dbReference type="InterPro" id="IPR001853">
    <property type="entry name" value="DSBA-like_thioredoxin_dom"/>
</dbReference>
<keyword evidence="5" id="KW-1185">Reference proteome</keyword>
<dbReference type="OrthoDB" id="5244108at2"/>
<dbReference type="InterPro" id="IPR044087">
    <property type="entry name" value="NahD-like"/>
</dbReference>
<gene>
    <name evidence="4" type="ORF">SAMN04488052_10771</name>
</gene>
<dbReference type="SUPFAM" id="SSF52833">
    <property type="entry name" value="Thioredoxin-like"/>
    <property type="match status" value="1"/>
</dbReference>